<organism evidence="9 10">
    <name type="scientific">Riccia fluitans</name>
    <dbReference type="NCBI Taxonomy" id="41844"/>
    <lineage>
        <taxon>Eukaryota</taxon>
        <taxon>Viridiplantae</taxon>
        <taxon>Streptophyta</taxon>
        <taxon>Embryophyta</taxon>
        <taxon>Marchantiophyta</taxon>
        <taxon>Marchantiopsida</taxon>
        <taxon>Marchantiidae</taxon>
        <taxon>Marchantiales</taxon>
        <taxon>Ricciaceae</taxon>
        <taxon>Riccia</taxon>
    </lineage>
</organism>
<comment type="caution">
    <text evidence="9">The sequence shown here is derived from an EMBL/GenBank/DDBJ whole genome shotgun (WGS) entry which is preliminary data.</text>
</comment>
<dbReference type="PANTHER" id="PTHR48182">
    <property type="entry name" value="PROTEIN SERAC1"/>
    <property type="match status" value="1"/>
</dbReference>
<dbReference type="Pfam" id="PF05057">
    <property type="entry name" value="DUF676"/>
    <property type="match status" value="1"/>
</dbReference>
<evidence type="ECO:0000256" key="1">
    <source>
        <dbReference type="ARBA" id="ARBA00004173"/>
    </source>
</evidence>
<evidence type="ECO:0000256" key="3">
    <source>
        <dbReference type="ARBA" id="ARBA00004370"/>
    </source>
</evidence>
<feature type="compositionally biased region" description="Basic and acidic residues" evidence="7">
    <location>
        <begin position="71"/>
        <end position="85"/>
    </location>
</feature>
<accession>A0ABD1XED5</accession>
<sequence length="430" mass="47982">MISSRYGALNRSGILNAISYGSSRMDGKLGALIPTSFCRATRVRKCLHLSRVSKLLRIKLSHRILPDRMGDSTLDKAESSGKVHEPQLGNSTGSLKQINKSLYEFYAPEGKAEQEVVFFHGLQPPTLQPSDYREAYWQTWLKSESTLLWPKAWLPKQFPNARVLTVSYLFSAQKGITQDGTDLDLIADALVQDLILQGGIGQNPRCPLVLVGHSLGGVVLKKVILNATSKLGEDIDGQDIQRLESFLKNVRGVFYFASPHNGCRMADFKNMKDFLKELWEKTTNEGANPCNDQQVGGIPVNEGTRTNEVLNFLTALNEECPKINDDFKAWRRLNRTKTATIVESLSTHVMDNRLVVTEGPARFDSDSLHAATADHFGVCRLGSPTALPYRILTNFIASWTGKHERSALRENINGVIVLTRMEVQYKVYGN</sequence>
<evidence type="ECO:0000256" key="5">
    <source>
        <dbReference type="ARBA" id="ARBA00023128"/>
    </source>
</evidence>
<keyword evidence="5" id="KW-0496">Mitochondrion</keyword>
<dbReference type="GO" id="GO:0016020">
    <property type="term" value="C:membrane"/>
    <property type="evidence" value="ECO:0007669"/>
    <property type="project" value="UniProtKB-SubCell"/>
</dbReference>
<evidence type="ECO:0000259" key="8">
    <source>
        <dbReference type="Pfam" id="PF05057"/>
    </source>
</evidence>
<dbReference type="GO" id="GO:0005739">
    <property type="term" value="C:mitochondrion"/>
    <property type="evidence" value="ECO:0007669"/>
    <property type="project" value="UniProtKB-SubCell"/>
</dbReference>
<dbReference type="AlphaFoldDB" id="A0ABD1XED5"/>
<dbReference type="PANTHER" id="PTHR48182:SF2">
    <property type="entry name" value="PROTEIN SERAC1"/>
    <property type="match status" value="1"/>
</dbReference>
<feature type="region of interest" description="Disordered" evidence="7">
    <location>
        <begin position="71"/>
        <end position="92"/>
    </location>
</feature>
<dbReference type="InterPro" id="IPR029058">
    <property type="entry name" value="AB_hydrolase_fold"/>
</dbReference>
<feature type="domain" description="DUF676" evidence="8">
    <location>
        <begin position="170"/>
        <end position="301"/>
    </location>
</feature>
<evidence type="ECO:0000256" key="2">
    <source>
        <dbReference type="ARBA" id="ARBA00004240"/>
    </source>
</evidence>
<reference evidence="9 10" key="1">
    <citation type="submission" date="2024-09" db="EMBL/GenBank/DDBJ databases">
        <title>Chromosome-scale assembly of Riccia fluitans.</title>
        <authorList>
            <person name="Paukszto L."/>
            <person name="Sawicki J."/>
            <person name="Karawczyk K."/>
            <person name="Piernik-Szablinska J."/>
            <person name="Szczecinska M."/>
            <person name="Mazdziarz M."/>
        </authorList>
    </citation>
    <scope>NUCLEOTIDE SEQUENCE [LARGE SCALE GENOMIC DNA]</scope>
    <source>
        <strain evidence="9">Rf_01</strain>
        <tissue evidence="9">Aerial parts of the thallus</tissue>
    </source>
</reference>
<dbReference type="GO" id="GO:0005783">
    <property type="term" value="C:endoplasmic reticulum"/>
    <property type="evidence" value="ECO:0007669"/>
    <property type="project" value="UniProtKB-SubCell"/>
</dbReference>
<gene>
    <name evidence="9" type="ORF">R1flu_013150</name>
</gene>
<evidence type="ECO:0000256" key="6">
    <source>
        <dbReference type="ARBA" id="ARBA00023136"/>
    </source>
</evidence>
<dbReference type="SUPFAM" id="SSF53474">
    <property type="entry name" value="alpha/beta-Hydrolases"/>
    <property type="match status" value="1"/>
</dbReference>
<dbReference type="Gene3D" id="3.40.50.1820">
    <property type="entry name" value="alpha/beta hydrolase"/>
    <property type="match status" value="1"/>
</dbReference>
<dbReference type="InterPro" id="IPR007751">
    <property type="entry name" value="DUF676_lipase-like"/>
</dbReference>
<evidence type="ECO:0000313" key="9">
    <source>
        <dbReference type="EMBL" id="KAL2602996.1"/>
    </source>
</evidence>
<name>A0ABD1XED5_9MARC</name>
<keyword evidence="4" id="KW-0256">Endoplasmic reticulum</keyword>
<dbReference type="EMBL" id="JBHFFA010000136">
    <property type="protein sequence ID" value="KAL2602996.1"/>
    <property type="molecule type" value="Genomic_DNA"/>
</dbReference>
<evidence type="ECO:0000256" key="4">
    <source>
        <dbReference type="ARBA" id="ARBA00022824"/>
    </source>
</evidence>
<evidence type="ECO:0000313" key="10">
    <source>
        <dbReference type="Proteomes" id="UP001605036"/>
    </source>
</evidence>
<proteinExistence type="predicted"/>
<comment type="subcellular location">
    <subcellularLocation>
        <location evidence="2">Endoplasmic reticulum</location>
    </subcellularLocation>
    <subcellularLocation>
        <location evidence="3">Membrane</location>
    </subcellularLocation>
    <subcellularLocation>
        <location evidence="1">Mitochondrion</location>
    </subcellularLocation>
</comment>
<protein>
    <recommendedName>
        <fullName evidence="8">DUF676 domain-containing protein</fullName>
    </recommendedName>
</protein>
<keyword evidence="10" id="KW-1185">Reference proteome</keyword>
<dbReference type="InterPro" id="IPR052374">
    <property type="entry name" value="SERAC1"/>
</dbReference>
<evidence type="ECO:0000256" key="7">
    <source>
        <dbReference type="SAM" id="MobiDB-lite"/>
    </source>
</evidence>
<dbReference type="Proteomes" id="UP001605036">
    <property type="component" value="Unassembled WGS sequence"/>
</dbReference>
<keyword evidence="6" id="KW-0472">Membrane</keyword>